<reference evidence="1 2" key="1">
    <citation type="submission" date="2015-11" db="EMBL/GenBank/DDBJ databases">
        <title>Genomic Taxonomy of the Vibrionaceae.</title>
        <authorList>
            <person name="Gomez-Gil B."/>
            <person name="Enciso-Ibarra J."/>
        </authorList>
    </citation>
    <scope>NUCLEOTIDE SEQUENCE [LARGE SCALE GENOMIC DNA]</scope>
    <source>
        <strain evidence="1 2">CAIM 912</strain>
    </source>
</reference>
<gene>
    <name evidence="1" type="ORF">ATN88_16450</name>
</gene>
<comment type="caution">
    <text evidence="1">The sequence shown here is derived from an EMBL/GenBank/DDBJ whole genome shotgun (WGS) entry which is preliminary data.</text>
</comment>
<keyword evidence="2" id="KW-1185">Reference proteome</keyword>
<dbReference type="STRING" id="294935.ATN88_16450"/>
<organism evidence="1 2">
    <name type="scientific">Enterovibrio coralii</name>
    <dbReference type="NCBI Taxonomy" id="294935"/>
    <lineage>
        <taxon>Bacteria</taxon>
        <taxon>Pseudomonadati</taxon>
        <taxon>Pseudomonadota</taxon>
        <taxon>Gammaproteobacteria</taxon>
        <taxon>Vibrionales</taxon>
        <taxon>Vibrionaceae</taxon>
        <taxon>Enterovibrio</taxon>
    </lineage>
</organism>
<dbReference type="AlphaFoldDB" id="A0A135I5X0"/>
<sequence>MRQKLSLVFFCAATVLILLQLMSNVIELSEEQSENRLIHTVSRHIDVVPVEVVEKPKVDFKQMAQDMQEEKY</sequence>
<dbReference type="RefSeq" id="WP_067418889.1">
    <property type="nucleotide sequence ID" value="NZ_LNTY01000049.1"/>
</dbReference>
<dbReference type="EMBL" id="LNTY01000049">
    <property type="protein sequence ID" value="KXF80856.1"/>
    <property type="molecule type" value="Genomic_DNA"/>
</dbReference>
<evidence type="ECO:0000313" key="1">
    <source>
        <dbReference type="EMBL" id="KXF80856.1"/>
    </source>
</evidence>
<evidence type="ECO:0000313" key="2">
    <source>
        <dbReference type="Proteomes" id="UP000070529"/>
    </source>
</evidence>
<name>A0A135I5X0_9GAMM</name>
<dbReference type="OrthoDB" id="5895322at2"/>
<accession>A0A135I5X0</accession>
<proteinExistence type="predicted"/>
<protein>
    <submittedName>
        <fullName evidence="1">Uncharacterized protein</fullName>
    </submittedName>
</protein>
<dbReference type="Proteomes" id="UP000070529">
    <property type="component" value="Unassembled WGS sequence"/>
</dbReference>